<evidence type="ECO:0000259" key="16">
    <source>
        <dbReference type="Pfam" id="PF22214"/>
    </source>
</evidence>
<gene>
    <name evidence="17" type="ORF">GCK72_025296</name>
</gene>
<dbReference type="KEGG" id="crq:GCK72_025296"/>
<keyword evidence="7" id="KW-0915">Sodium</keyword>
<feature type="transmembrane region" description="Helical" evidence="15">
    <location>
        <begin position="119"/>
        <end position="136"/>
    </location>
</feature>
<comment type="caution">
    <text evidence="17">The sequence shown here is derived from an EMBL/GenBank/DDBJ whole genome shotgun (WGS) entry which is preliminary data.</text>
</comment>
<evidence type="ECO:0000256" key="2">
    <source>
        <dbReference type="ARBA" id="ARBA00007193"/>
    </source>
</evidence>
<dbReference type="AlphaFoldDB" id="A0A6A5G2Q7"/>
<dbReference type="InterPro" id="IPR020903">
    <property type="entry name" value="ENaC_CS"/>
</dbReference>
<dbReference type="EMBL" id="WUAV01000006">
    <property type="protein sequence ID" value="KAF1748829.1"/>
    <property type="molecule type" value="Genomic_DNA"/>
</dbReference>
<evidence type="ECO:0000256" key="5">
    <source>
        <dbReference type="ARBA" id="ARBA00022692"/>
    </source>
</evidence>
<dbReference type="GO" id="GO:0005886">
    <property type="term" value="C:plasma membrane"/>
    <property type="evidence" value="ECO:0007669"/>
    <property type="project" value="TreeGrafter"/>
</dbReference>
<dbReference type="Pfam" id="PF22214">
    <property type="entry name" value="Mec-4_10_cyt"/>
    <property type="match status" value="1"/>
</dbReference>
<evidence type="ECO:0000256" key="4">
    <source>
        <dbReference type="ARBA" id="ARBA00022461"/>
    </source>
</evidence>
<organism evidence="17 18">
    <name type="scientific">Caenorhabditis remanei</name>
    <name type="common">Caenorhabditis vulgaris</name>
    <dbReference type="NCBI Taxonomy" id="31234"/>
    <lineage>
        <taxon>Eukaryota</taxon>
        <taxon>Metazoa</taxon>
        <taxon>Ecdysozoa</taxon>
        <taxon>Nematoda</taxon>
        <taxon>Chromadorea</taxon>
        <taxon>Rhabditida</taxon>
        <taxon>Rhabditina</taxon>
        <taxon>Rhabditomorpha</taxon>
        <taxon>Rhabditoidea</taxon>
        <taxon>Rhabditidae</taxon>
        <taxon>Peloderinae</taxon>
        <taxon>Caenorhabditis</taxon>
    </lineage>
</organism>
<dbReference type="InterPro" id="IPR004726">
    <property type="entry name" value="Deg-1"/>
</dbReference>
<dbReference type="Proteomes" id="UP000483820">
    <property type="component" value="Chromosome X"/>
</dbReference>
<evidence type="ECO:0000256" key="6">
    <source>
        <dbReference type="ARBA" id="ARBA00022989"/>
    </source>
</evidence>
<evidence type="ECO:0000256" key="15">
    <source>
        <dbReference type="SAM" id="Phobius"/>
    </source>
</evidence>
<dbReference type="PANTHER" id="PTHR11690">
    <property type="entry name" value="AMILORIDE-SENSITIVE SODIUM CHANNEL-RELATED"/>
    <property type="match status" value="1"/>
</dbReference>
<dbReference type="NCBIfam" id="TIGR00867">
    <property type="entry name" value="deg-1"/>
    <property type="match status" value="1"/>
</dbReference>
<evidence type="ECO:0000256" key="1">
    <source>
        <dbReference type="ARBA" id="ARBA00004141"/>
    </source>
</evidence>
<dbReference type="GO" id="GO:0015280">
    <property type="term" value="F:ligand-gated sodium channel activity"/>
    <property type="evidence" value="ECO:0007669"/>
    <property type="project" value="TreeGrafter"/>
</dbReference>
<accession>A0A6A5G2Q7</accession>
<dbReference type="Gene3D" id="2.60.470.10">
    <property type="entry name" value="Acid-sensing ion channels like domains"/>
    <property type="match status" value="1"/>
</dbReference>
<dbReference type="PANTHER" id="PTHR11690:SF267">
    <property type="entry name" value="DEGENERIN MEC-10"/>
    <property type="match status" value="1"/>
</dbReference>
<feature type="region of interest" description="Disordered" evidence="14">
    <location>
        <begin position="1"/>
        <end position="21"/>
    </location>
</feature>
<dbReference type="Gene3D" id="1.10.287.770">
    <property type="entry name" value="YojJ-like"/>
    <property type="match status" value="1"/>
</dbReference>
<dbReference type="InterPro" id="IPR001873">
    <property type="entry name" value="ENaC"/>
</dbReference>
<evidence type="ECO:0000256" key="13">
    <source>
        <dbReference type="RuleBase" id="RU000679"/>
    </source>
</evidence>
<evidence type="ECO:0000256" key="3">
    <source>
        <dbReference type="ARBA" id="ARBA00022448"/>
    </source>
</evidence>
<protein>
    <recommendedName>
        <fullName evidence="16">Degenerin mec-4/10 cytosolic domain-containing protein</fullName>
    </recommendedName>
</protein>
<dbReference type="PRINTS" id="PR01078">
    <property type="entry name" value="AMINACHANNEL"/>
</dbReference>
<dbReference type="FunFam" id="2.60.470.10:FF:000004">
    <property type="entry name" value="Degenerin unc-8"/>
    <property type="match status" value="1"/>
</dbReference>
<dbReference type="InterPro" id="IPR054001">
    <property type="entry name" value="Mec-4/10_cyt"/>
</dbReference>
<keyword evidence="8 13" id="KW-0406">Ion transport</keyword>
<dbReference type="CTD" id="9826547"/>
<proteinExistence type="inferred from homology"/>
<comment type="similarity">
    <text evidence="2 13">Belongs to the amiloride-sensitive sodium channel (TC 1.A.6) family.</text>
</comment>
<keyword evidence="3 13" id="KW-0813">Transport</keyword>
<sequence>MNRSPRMLKFQPNPRSKSRFQDDADLRSMRSFKTDFSNYLASDTNFLNVAEIMTSYAYGESNNANEKEVQCDLLTENGGIEIDPTRLSYRERIRWHLQQFCYKTSSHGIPMLGQAPNSLYRAVWVFLLLICAIQFINQALGVFKSVMKKAGDSSTEVVEGDYDMDGITIQARRKKRGAGEKGTFEPANSACECEEEDGSNECEEKSEEKPTADHDMCICAFDRQTNDAWPCHRKEQWTNTTCQTCDEHYLCSKKAKKGTKRSEIKKEPCLCESKGLFCIKHEHSALVLNLWEYFGKMEDFSDISTEEREALGFGNMTDEVAIVTKAKENIIFAMSALSEEQRILMSQAKHNLIHKCSFNGKPCDIDKDFELVADPTFGNCFIFNHDREIFKSSVRAGPQYGLRVMLFVNASDYLPTSEAVGIRLTIHDKEDFPFPDTFGYSAPTGYISSFGMRMKKMSRLPAPYGDCVEDGATSNYIYKGYAYSTEGCYRTCFQELIIDRCECSDPRFPSIGDVQPCQVFNKNHRDCLEKHTHQIGEIHGSFKCRCQQPCNQTIYTTSYSEAIWPSQALNISLGQCEKEAEECNEEYKENAAMLEVFYEALNFEVLSESEAYGIVKLMADFGGHLGLWSGVSVMTCCEFVCLAIELFIMAISHHVNQQRIRRRENAANDF</sequence>
<dbReference type="RefSeq" id="XP_053579844.1">
    <property type="nucleotide sequence ID" value="XM_053736278.1"/>
</dbReference>
<dbReference type="FunFam" id="1.10.287.770:FF:000001">
    <property type="entry name" value="Acid-sensing ion channel subunit 1"/>
    <property type="match status" value="1"/>
</dbReference>
<comment type="subcellular location">
    <subcellularLocation>
        <location evidence="1">Membrane</location>
        <topology evidence="1">Multi-pass membrane protein</topology>
    </subcellularLocation>
</comment>
<feature type="domain" description="Degenerin mec-4/10 cytosolic" evidence="16">
    <location>
        <begin position="37"/>
        <end position="98"/>
    </location>
</feature>
<keyword evidence="10" id="KW-0325">Glycoprotein</keyword>
<evidence type="ECO:0000256" key="8">
    <source>
        <dbReference type="ARBA" id="ARBA00023065"/>
    </source>
</evidence>
<dbReference type="PROSITE" id="PS01206">
    <property type="entry name" value="ASC"/>
    <property type="match status" value="1"/>
</dbReference>
<keyword evidence="11 13" id="KW-0739">Sodium transport</keyword>
<name>A0A6A5G2Q7_CAERE</name>
<dbReference type="GeneID" id="9826547"/>
<evidence type="ECO:0000313" key="17">
    <source>
        <dbReference type="EMBL" id="KAF1748829.1"/>
    </source>
</evidence>
<keyword evidence="9 15" id="KW-0472">Membrane</keyword>
<keyword evidence="6 15" id="KW-1133">Transmembrane helix</keyword>
<keyword evidence="4 13" id="KW-0894">Sodium channel</keyword>
<evidence type="ECO:0000256" key="7">
    <source>
        <dbReference type="ARBA" id="ARBA00023053"/>
    </source>
</evidence>
<keyword evidence="5 13" id="KW-0812">Transmembrane</keyword>
<evidence type="ECO:0000256" key="12">
    <source>
        <dbReference type="ARBA" id="ARBA00023303"/>
    </source>
</evidence>
<evidence type="ECO:0000256" key="14">
    <source>
        <dbReference type="SAM" id="MobiDB-lite"/>
    </source>
</evidence>
<reference evidence="17 18" key="1">
    <citation type="submission" date="2019-12" db="EMBL/GenBank/DDBJ databases">
        <title>Chromosome-level assembly of the Caenorhabditis remanei genome.</title>
        <authorList>
            <person name="Teterina A.A."/>
            <person name="Willis J.H."/>
            <person name="Phillips P.C."/>
        </authorList>
    </citation>
    <scope>NUCLEOTIDE SEQUENCE [LARGE SCALE GENOMIC DNA]</scope>
    <source>
        <strain evidence="17 18">PX506</strain>
        <tissue evidence="17">Whole organism</tissue>
    </source>
</reference>
<keyword evidence="12 13" id="KW-0407">Ion channel</keyword>
<evidence type="ECO:0000256" key="9">
    <source>
        <dbReference type="ARBA" id="ARBA00023136"/>
    </source>
</evidence>
<dbReference type="Pfam" id="PF00858">
    <property type="entry name" value="ASC"/>
    <property type="match status" value="1"/>
</dbReference>
<evidence type="ECO:0000256" key="11">
    <source>
        <dbReference type="ARBA" id="ARBA00023201"/>
    </source>
</evidence>
<evidence type="ECO:0000313" key="18">
    <source>
        <dbReference type="Proteomes" id="UP000483820"/>
    </source>
</evidence>
<evidence type="ECO:0000256" key="10">
    <source>
        <dbReference type="ARBA" id="ARBA00023180"/>
    </source>
</evidence>